<dbReference type="EMBL" id="QXFT01005513">
    <property type="protein sequence ID" value="KAE9272333.1"/>
    <property type="molecule type" value="Genomic_DNA"/>
</dbReference>
<dbReference type="Proteomes" id="UP000434957">
    <property type="component" value="Unassembled WGS sequence"/>
</dbReference>
<accession>A0A6A4BE78</accession>
<dbReference type="AlphaFoldDB" id="A0A6A4BE78"/>
<dbReference type="EMBL" id="QXFV01005172">
    <property type="protein sequence ID" value="KAE8966014.1"/>
    <property type="molecule type" value="Genomic_DNA"/>
</dbReference>
<dbReference type="Proteomes" id="UP000429607">
    <property type="component" value="Unassembled WGS sequence"/>
</dbReference>
<keyword evidence="4" id="KW-1185">Reference proteome</keyword>
<reference evidence="2 4" key="1">
    <citation type="submission" date="2018-08" db="EMBL/GenBank/DDBJ databases">
        <title>Genomic investigation of the strawberry pathogen Phytophthora fragariae indicates pathogenicity is determined by transcriptional variation in three key races.</title>
        <authorList>
            <person name="Adams T.M."/>
            <person name="Armitage A.D."/>
            <person name="Sobczyk M.K."/>
            <person name="Bates H.J."/>
            <person name="Dunwell J.M."/>
            <person name="Nellist C.F."/>
            <person name="Harrison R.J."/>
        </authorList>
    </citation>
    <scope>NUCLEOTIDE SEQUENCE [LARGE SCALE GENOMIC DNA]</scope>
    <source>
        <strain evidence="1 3">SCRP249</strain>
        <strain evidence="2 4">SCRP333</strain>
    </source>
</reference>
<sequence length="185" mass="20888">MDLSLFDAWLRQYQAILANDEVNQLRGAQYVYALWGALFAVPVSVLTESEERYSEYGRALMKWWDAAYVTFYTYLPDLDLSTAHSTARYACASKEAGASSGRRTAEVFREGFLVALLCLSLLIHLPLADIPFFGSTAKQAKFGSNLAARRINLLFWIKFWINRFLDQNLDQPFLGSNFGSTLGSN</sequence>
<protein>
    <submittedName>
        <fullName evidence="2">Uncharacterized protein</fullName>
    </submittedName>
</protein>
<organism evidence="2 4">
    <name type="scientific">Phytophthora rubi</name>
    <dbReference type="NCBI Taxonomy" id="129364"/>
    <lineage>
        <taxon>Eukaryota</taxon>
        <taxon>Sar</taxon>
        <taxon>Stramenopiles</taxon>
        <taxon>Oomycota</taxon>
        <taxon>Peronosporomycetes</taxon>
        <taxon>Peronosporales</taxon>
        <taxon>Peronosporaceae</taxon>
        <taxon>Phytophthora</taxon>
    </lineage>
</organism>
<evidence type="ECO:0000313" key="4">
    <source>
        <dbReference type="Proteomes" id="UP000434957"/>
    </source>
</evidence>
<comment type="caution">
    <text evidence="2">The sequence shown here is derived from an EMBL/GenBank/DDBJ whole genome shotgun (WGS) entry which is preliminary data.</text>
</comment>
<evidence type="ECO:0000313" key="3">
    <source>
        <dbReference type="Proteomes" id="UP000429607"/>
    </source>
</evidence>
<evidence type="ECO:0000313" key="2">
    <source>
        <dbReference type="EMBL" id="KAE9272333.1"/>
    </source>
</evidence>
<evidence type="ECO:0000313" key="1">
    <source>
        <dbReference type="EMBL" id="KAE8966014.1"/>
    </source>
</evidence>
<gene>
    <name evidence="1" type="ORF">PR001_g28541</name>
    <name evidence="2" type="ORF">PR003_g30236</name>
</gene>
<name>A0A6A4BE78_9STRA</name>
<proteinExistence type="predicted"/>